<feature type="domain" description="RRM" evidence="3">
    <location>
        <begin position="28"/>
        <end position="107"/>
    </location>
</feature>
<keyword evidence="1" id="KW-0694">RNA-binding</keyword>
<name>A0A0R3WH65_TAEAS</name>
<evidence type="ECO:0000256" key="2">
    <source>
        <dbReference type="SAM" id="MobiDB-lite"/>
    </source>
</evidence>
<dbReference type="SMART" id="SM00360">
    <property type="entry name" value="RRM"/>
    <property type="match status" value="1"/>
</dbReference>
<dbReference type="SUPFAM" id="SSF54928">
    <property type="entry name" value="RNA-binding domain, RBD"/>
    <property type="match status" value="1"/>
</dbReference>
<dbReference type="PANTHER" id="PTHR15241">
    <property type="entry name" value="TRANSFORMER-2-RELATED"/>
    <property type="match status" value="1"/>
</dbReference>
<dbReference type="WBParaSite" id="TASK_0001020801-mRNA-1">
    <property type="protein sequence ID" value="TASK_0001020801-mRNA-1"/>
    <property type="gene ID" value="TASK_0001020801"/>
</dbReference>
<evidence type="ECO:0000313" key="5">
    <source>
        <dbReference type="Proteomes" id="UP000282613"/>
    </source>
</evidence>
<keyword evidence="5" id="KW-1185">Reference proteome</keyword>
<sequence>MYFRGEDSKMGSNGKAAGTGARRKVDSLRLFVCNLSHCTTQRDLKKLFSHYGNATSINLIRERGSGMLRGIAFVKMSTPQEVKAALQSRPHHLNGRRIVVRQAYSRSSGWVAAAHSDNS</sequence>
<dbReference type="STRING" id="60517.A0A0R3WH65"/>
<gene>
    <name evidence="4" type="ORF">TASK_LOCUS10209</name>
</gene>
<proteinExistence type="predicted"/>
<evidence type="ECO:0000259" key="3">
    <source>
        <dbReference type="PROSITE" id="PS50102"/>
    </source>
</evidence>
<feature type="region of interest" description="Disordered" evidence="2">
    <location>
        <begin position="1"/>
        <end position="21"/>
    </location>
</feature>
<dbReference type="InterPro" id="IPR012677">
    <property type="entry name" value="Nucleotide-bd_a/b_plait_sf"/>
</dbReference>
<dbReference type="Pfam" id="PF00076">
    <property type="entry name" value="RRM_1"/>
    <property type="match status" value="1"/>
</dbReference>
<dbReference type="Proteomes" id="UP000282613">
    <property type="component" value="Unassembled WGS sequence"/>
</dbReference>
<organism evidence="6">
    <name type="scientific">Taenia asiatica</name>
    <name type="common">Asian tapeworm</name>
    <dbReference type="NCBI Taxonomy" id="60517"/>
    <lineage>
        <taxon>Eukaryota</taxon>
        <taxon>Metazoa</taxon>
        <taxon>Spiralia</taxon>
        <taxon>Lophotrochozoa</taxon>
        <taxon>Platyhelminthes</taxon>
        <taxon>Cestoda</taxon>
        <taxon>Eucestoda</taxon>
        <taxon>Cyclophyllidea</taxon>
        <taxon>Taeniidae</taxon>
        <taxon>Taenia</taxon>
    </lineage>
</organism>
<dbReference type="PANTHER" id="PTHR15241:SF304">
    <property type="entry name" value="RRM DOMAIN-CONTAINING PROTEIN"/>
    <property type="match status" value="1"/>
</dbReference>
<dbReference type="InterPro" id="IPR035979">
    <property type="entry name" value="RBD_domain_sf"/>
</dbReference>
<accession>A0A0R3WH65</accession>
<dbReference type="PROSITE" id="PS50102">
    <property type="entry name" value="RRM"/>
    <property type="match status" value="1"/>
</dbReference>
<evidence type="ECO:0000313" key="6">
    <source>
        <dbReference type="WBParaSite" id="TASK_0001020801-mRNA-1"/>
    </source>
</evidence>
<evidence type="ECO:0000256" key="1">
    <source>
        <dbReference type="PROSITE-ProRule" id="PRU00176"/>
    </source>
</evidence>
<evidence type="ECO:0000313" key="4">
    <source>
        <dbReference type="EMBL" id="VDK49824.1"/>
    </source>
</evidence>
<protein>
    <submittedName>
        <fullName evidence="6">RRM domain-containing protein</fullName>
    </submittedName>
</protein>
<dbReference type="AlphaFoldDB" id="A0A0R3WH65"/>
<reference evidence="6" key="1">
    <citation type="submission" date="2017-02" db="UniProtKB">
        <authorList>
            <consortium name="WormBaseParasite"/>
        </authorList>
    </citation>
    <scope>IDENTIFICATION</scope>
</reference>
<dbReference type="GO" id="GO:0003723">
    <property type="term" value="F:RNA binding"/>
    <property type="evidence" value="ECO:0007669"/>
    <property type="project" value="UniProtKB-UniRule"/>
</dbReference>
<dbReference type="EMBL" id="UYRS01021059">
    <property type="protein sequence ID" value="VDK49824.1"/>
    <property type="molecule type" value="Genomic_DNA"/>
</dbReference>
<reference evidence="4 5" key="2">
    <citation type="submission" date="2018-11" db="EMBL/GenBank/DDBJ databases">
        <authorList>
            <consortium name="Pathogen Informatics"/>
        </authorList>
    </citation>
    <scope>NUCLEOTIDE SEQUENCE [LARGE SCALE GENOMIC DNA]</scope>
</reference>
<dbReference type="Gene3D" id="3.30.70.330">
    <property type="match status" value="1"/>
</dbReference>
<dbReference type="OrthoDB" id="762982at2759"/>
<dbReference type="InterPro" id="IPR000504">
    <property type="entry name" value="RRM_dom"/>
</dbReference>